<evidence type="ECO:0000313" key="2">
    <source>
        <dbReference type="EMBL" id="WHO15668.1"/>
    </source>
</evidence>
<evidence type="ECO:0000256" key="1">
    <source>
        <dbReference type="SAM" id="MobiDB-lite"/>
    </source>
</evidence>
<dbReference type="InterPro" id="IPR005046">
    <property type="entry name" value="DUF285"/>
</dbReference>
<name>A0ABY8S1E3_MYCBV</name>
<dbReference type="InterPro" id="IPR011889">
    <property type="entry name" value="Liste_lipo_26"/>
</dbReference>
<dbReference type="Pfam" id="PF03382">
    <property type="entry name" value="DUF285"/>
    <property type="match status" value="2"/>
</dbReference>
<feature type="compositionally biased region" description="Basic and acidic residues" evidence="1">
    <location>
        <begin position="10"/>
        <end position="29"/>
    </location>
</feature>
<sequence>MDAPIAPPTDPEKDNPGKTEPMHSDKPKVLKTDISSLKLEFTPTNSTNKNDVLELLKRQPKLDNLTESDFDFKLEKKSLLNREGLIVIAANPESQLVSGMLNITINKLDKLIPREHKYNNDKTKVLEIGYDEKGRIKKFAQNVKEVPANLPEEIISLDWAFARNLNEKIVNLEKWDTSNIESMSKTFLQAKKFNTDISSWKTNSVKDMSNMFTSAEAFSQNLDKWDTSNVTTMNRMFQEAKAFNGDISTWDTKNVSDMAYMFSGATTFNKDISGWNVDNVSTMERMFENASKFNSPIFKLVSPKVKNMQYMFYNAKEFNNSNISDWNTSSVTDIRSMFRGATKFNQNLNWKTEKITNMSSLFTEAISFNGDITKWNTGNVVDMSEMFWGAQTFNQDIGNWNVRNVKDVTSMFFQARNFDKSLKNWKFNTEPKHNHFKNGSKLKDLPTFR</sequence>
<dbReference type="RefSeq" id="WP_081375324.1">
    <property type="nucleotide sequence ID" value="NZ_CP022589.1"/>
</dbReference>
<evidence type="ECO:0000313" key="3">
    <source>
        <dbReference type="Proteomes" id="UP000596039"/>
    </source>
</evidence>
<proteinExistence type="predicted"/>
<reference evidence="2 3" key="1">
    <citation type="journal article" date="2020" name="Vet. Res.">
        <title>Phylogenomic analysis of Mycoplasma bovis from Belgian veal, dairy and beef herds.</title>
        <authorList>
            <person name="Bokma J."/>
            <person name="Vereecke N."/>
            <person name="De Bleecker K."/>
            <person name="Callens J."/>
            <person name="Ribbens S."/>
            <person name="Nauwynck H."/>
            <person name="Haesebrouck F."/>
            <person name="Theuns S."/>
            <person name="Boyen F."/>
            <person name="Pardon B."/>
        </authorList>
    </citation>
    <scope>NUCLEOTIDE SEQUENCE [LARGE SCALE GENOMIC DNA]</scope>
    <source>
        <strain evidence="2 3">Mb222</strain>
    </source>
</reference>
<keyword evidence="3" id="KW-1185">Reference proteome</keyword>
<dbReference type="Proteomes" id="UP000596039">
    <property type="component" value="Chromosome"/>
</dbReference>
<dbReference type="NCBIfam" id="TIGR02167">
    <property type="entry name" value="Liste_lipo_26"/>
    <property type="match status" value="3"/>
</dbReference>
<dbReference type="EMBL" id="CP058496">
    <property type="protein sequence ID" value="WHO15668.1"/>
    <property type="molecule type" value="Genomic_DNA"/>
</dbReference>
<organism evidence="2 3">
    <name type="scientific">Mycoplasmopsis bovis</name>
    <name type="common">Mycoplasma bovis</name>
    <dbReference type="NCBI Taxonomy" id="28903"/>
    <lineage>
        <taxon>Bacteria</taxon>
        <taxon>Bacillati</taxon>
        <taxon>Mycoplasmatota</taxon>
        <taxon>Mycoplasmoidales</taxon>
        <taxon>Metamycoplasmataceae</taxon>
        <taxon>Mycoplasmopsis</taxon>
    </lineage>
</organism>
<accession>A0ABY8S1E3</accession>
<protein>
    <submittedName>
        <fullName evidence="2">BspA family leucine-rich repeat surface protein</fullName>
    </submittedName>
</protein>
<gene>
    <name evidence="2" type="ORF">HYD69_04945</name>
</gene>
<feature type="region of interest" description="Disordered" evidence="1">
    <location>
        <begin position="1"/>
        <end position="29"/>
    </location>
</feature>